<name>A0ABU0XBV5_9MICO</name>
<feature type="transmembrane region" description="Helical" evidence="6">
    <location>
        <begin position="674"/>
        <end position="696"/>
    </location>
</feature>
<dbReference type="InterPro" id="IPR023299">
    <property type="entry name" value="ATPase_P-typ_cyto_dom_N"/>
</dbReference>
<feature type="transmembrane region" description="Helical" evidence="6">
    <location>
        <begin position="708"/>
        <end position="726"/>
    </location>
</feature>
<feature type="transmembrane region" description="Helical" evidence="6">
    <location>
        <begin position="61"/>
        <end position="91"/>
    </location>
</feature>
<dbReference type="InterPro" id="IPR023298">
    <property type="entry name" value="ATPase_P-typ_TM_dom_sf"/>
</dbReference>
<dbReference type="PRINTS" id="PR00120">
    <property type="entry name" value="HATPASE"/>
</dbReference>
<feature type="transmembrane region" description="Helical" evidence="6">
    <location>
        <begin position="619"/>
        <end position="638"/>
    </location>
</feature>
<dbReference type="InterPro" id="IPR044492">
    <property type="entry name" value="P_typ_ATPase_HD_dom"/>
</dbReference>
<dbReference type="RefSeq" id="WP_308487524.1">
    <property type="nucleotide sequence ID" value="NZ_JAVFCB010000001.1"/>
</dbReference>
<dbReference type="SUPFAM" id="SSF81665">
    <property type="entry name" value="Calcium ATPase, transmembrane domain M"/>
    <property type="match status" value="1"/>
</dbReference>
<feature type="transmembrane region" description="Helical" evidence="6">
    <location>
        <begin position="259"/>
        <end position="285"/>
    </location>
</feature>
<keyword evidence="3" id="KW-1278">Translocase</keyword>
<accession>A0ABU0XBV5</accession>
<dbReference type="Pfam" id="PF00122">
    <property type="entry name" value="E1-E2_ATPase"/>
    <property type="match status" value="1"/>
</dbReference>
<proteinExistence type="predicted"/>
<dbReference type="SUPFAM" id="SSF56784">
    <property type="entry name" value="HAD-like"/>
    <property type="match status" value="1"/>
</dbReference>
<dbReference type="Gene3D" id="2.70.150.10">
    <property type="entry name" value="Calcium-transporting ATPase, cytoplasmic transduction domain A"/>
    <property type="match status" value="1"/>
</dbReference>
<dbReference type="SFLD" id="SFLDF00027">
    <property type="entry name" value="p-type_atpase"/>
    <property type="match status" value="1"/>
</dbReference>
<dbReference type="SUPFAM" id="SSF81653">
    <property type="entry name" value="Calcium ATPase, transduction domain A"/>
    <property type="match status" value="1"/>
</dbReference>
<feature type="transmembrane region" description="Helical" evidence="6">
    <location>
        <begin position="229"/>
        <end position="247"/>
    </location>
</feature>
<evidence type="ECO:0000313" key="9">
    <source>
        <dbReference type="Proteomes" id="UP001230289"/>
    </source>
</evidence>
<evidence type="ECO:0000313" key="8">
    <source>
        <dbReference type="EMBL" id="MDQ4212591.1"/>
    </source>
</evidence>
<dbReference type="PRINTS" id="PR00119">
    <property type="entry name" value="CATATPASE"/>
</dbReference>
<evidence type="ECO:0000256" key="6">
    <source>
        <dbReference type="SAM" id="Phobius"/>
    </source>
</evidence>
<dbReference type="Proteomes" id="UP001230289">
    <property type="component" value="Unassembled WGS sequence"/>
</dbReference>
<evidence type="ECO:0000259" key="7">
    <source>
        <dbReference type="Pfam" id="PF00122"/>
    </source>
</evidence>
<reference evidence="8 9" key="1">
    <citation type="submission" date="2023-08" db="EMBL/GenBank/DDBJ databases">
        <title>Microbacterium sp. nov., isolated from a waste landfill.</title>
        <authorList>
            <person name="Wen W."/>
        </authorList>
    </citation>
    <scope>NUCLEOTIDE SEQUENCE [LARGE SCALE GENOMIC DNA]</scope>
    <source>
        <strain evidence="8 9">ASV81</strain>
    </source>
</reference>
<organism evidence="8 9">
    <name type="scientific">Microbacterium capsulatum</name>
    <dbReference type="NCBI Taxonomy" id="3041921"/>
    <lineage>
        <taxon>Bacteria</taxon>
        <taxon>Bacillati</taxon>
        <taxon>Actinomycetota</taxon>
        <taxon>Actinomycetes</taxon>
        <taxon>Micrococcales</taxon>
        <taxon>Microbacteriaceae</taxon>
        <taxon>Microbacterium</taxon>
    </lineage>
</organism>
<dbReference type="InterPro" id="IPR036412">
    <property type="entry name" value="HAD-like_sf"/>
</dbReference>
<keyword evidence="9" id="KW-1185">Reference proteome</keyword>
<protein>
    <submittedName>
        <fullName evidence="8">HAD-IC family P-type ATPase</fullName>
    </submittedName>
</protein>
<evidence type="ECO:0000256" key="5">
    <source>
        <dbReference type="ARBA" id="ARBA00023136"/>
    </source>
</evidence>
<dbReference type="InterPro" id="IPR023214">
    <property type="entry name" value="HAD_sf"/>
</dbReference>
<dbReference type="InterPro" id="IPR008250">
    <property type="entry name" value="ATPase_P-typ_transduc_dom_A_sf"/>
</dbReference>
<comment type="subcellular location">
    <subcellularLocation>
        <location evidence="1">Cell membrane</location>
        <topology evidence="1">Multi-pass membrane protein</topology>
    </subcellularLocation>
</comment>
<evidence type="ECO:0000256" key="3">
    <source>
        <dbReference type="ARBA" id="ARBA00022967"/>
    </source>
</evidence>
<keyword evidence="2 6" id="KW-0812">Transmembrane</keyword>
<gene>
    <name evidence="8" type="ORF">RBR11_01510</name>
</gene>
<dbReference type="Pfam" id="PF00702">
    <property type="entry name" value="Hydrolase"/>
    <property type="match status" value="1"/>
</dbReference>
<feature type="domain" description="P-type ATPase A" evidence="7">
    <location>
        <begin position="110"/>
        <end position="208"/>
    </location>
</feature>
<evidence type="ECO:0000256" key="1">
    <source>
        <dbReference type="ARBA" id="ARBA00004651"/>
    </source>
</evidence>
<dbReference type="Gene3D" id="3.40.50.1000">
    <property type="entry name" value="HAD superfamily/HAD-like"/>
    <property type="match status" value="1"/>
</dbReference>
<dbReference type="SFLD" id="SFLDG00002">
    <property type="entry name" value="C1.7:_P-type_atpase_like"/>
    <property type="match status" value="1"/>
</dbReference>
<dbReference type="PANTHER" id="PTHR42861">
    <property type="entry name" value="CALCIUM-TRANSPORTING ATPASE"/>
    <property type="match status" value="1"/>
</dbReference>
<sequence>MSAPATPSDRTARDEAVTSAPLTAAQVAERVARGETNEIDSHTSRSFGEIFRANAFTRVNAIYFVLFLLILGTGYLIDGLFGLLIVVNSVIGMVQEVRAKRTLDRLAVLSRAPARVERAEGILEIPVEEIVLDDVVLIASGDQIPVDGDVLDAVGLEVDESLLTGESEPVLAGAGYSLLSGSFVSAGSASFRATAVGEHAYAAKLAKEASQFRKPASQLRAGIDTILKYVTWALIPVGVLTIVNQIWGHAAEWRNAVRGLVAALVPMVPEGLVLITSVAMAVGVVRLGRRNCLVQDLPAIEQLARVDVVCTDKTGTLTEDGMRVSAVEQLLPGGDDRVEGALAAIGRAEGKPNSSMTAILEHVGQEPALPVDVSVAFSSVRKWAAAQTTDEGSWVLGAPDVLLPEGDPARIRSDALASEGLRVLALTRTDAPMPDPEAPGDGLPDGLAAVALVILDQRLREEAPGAIAYFAAQNVDIKVISGDNPAAVGAIAAEAGVPNGRDAVDARTLDPDSAHFDVQVRDASAFGRVTPSQKRAMVHALQGDGRVVAMTGDGVNDVLALKDSDVGVAMGSGSPAARAVSRIVLLDNSFATLPHVVAEGRRVIGNIERVATLFLTKTLYSILLALLVAVTAVPFPFLPRHVTLIAWFTIGIPAFFLALAPNTARAQDGFVRRVLDAAVPGGIGAAVASYGAYLTARAVFGTGHAHRVITSSTAFLALVIVAFFVLITVARPYRLWKVVLVGSMVAAMLAVVLTPLGSHVFDVDLHDPRAVLIACAFGAGGIGLRFLSRAVLRAVHGVIDRRRRHAV</sequence>
<feature type="transmembrane region" description="Helical" evidence="6">
    <location>
        <begin position="738"/>
        <end position="758"/>
    </location>
</feature>
<dbReference type="InterPro" id="IPR018303">
    <property type="entry name" value="ATPase_P-typ_P_site"/>
</dbReference>
<dbReference type="InterPro" id="IPR059000">
    <property type="entry name" value="ATPase_P-type_domA"/>
</dbReference>
<dbReference type="NCBIfam" id="TIGR01494">
    <property type="entry name" value="ATPase_P-type"/>
    <property type="match status" value="2"/>
</dbReference>
<feature type="transmembrane region" description="Helical" evidence="6">
    <location>
        <begin position="644"/>
        <end position="662"/>
    </location>
</feature>
<feature type="transmembrane region" description="Helical" evidence="6">
    <location>
        <begin position="770"/>
        <end position="792"/>
    </location>
</feature>
<dbReference type="PROSITE" id="PS00154">
    <property type="entry name" value="ATPASE_E1_E2"/>
    <property type="match status" value="1"/>
</dbReference>
<evidence type="ECO:0000256" key="4">
    <source>
        <dbReference type="ARBA" id="ARBA00022989"/>
    </source>
</evidence>
<dbReference type="InterPro" id="IPR001757">
    <property type="entry name" value="P_typ_ATPase"/>
</dbReference>
<dbReference type="Gene3D" id="1.20.1110.10">
    <property type="entry name" value="Calcium-transporting ATPase, transmembrane domain"/>
    <property type="match status" value="1"/>
</dbReference>
<dbReference type="SFLD" id="SFLDS00003">
    <property type="entry name" value="Haloacid_Dehalogenase"/>
    <property type="match status" value="1"/>
</dbReference>
<comment type="caution">
    <text evidence="8">The sequence shown here is derived from an EMBL/GenBank/DDBJ whole genome shotgun (WGS) entry which is preliminary data.</text>
</comment>
<evidence type="ECO:0000256" key="2">
    <source>
        <dbReference type="ARBA" id="ARBA00022692"/>
    </source>
</evidence>
<dbReference type="EMBL" id="JAVFCB010000001">
    <property type="protein sequence ID" value="MDQ4212591.1"/>
    <property type="molecule type" value="Genomic_DNA"/>
</dbReference>
<keyword evidence="5 6" id="KW-0472">Membrane</keyword>
<keyword evidence="4 6" id="KW-1133">Transmembrane helix</keyword>
<dbReference type="Gene3D" id="3.40.1110.10">
    <property type="entry name" value="Calcium-transporting ATPase, cytoplasmic domain N"/>
    <property type="match status" value="1"/>
</dbReference>